<comment type="caution">
    <text evidence="2">The sequence shown here is derived from an EMBL/GenBank/DDBJ whole genome shotgun (WGS) entry which is preliminary data.</text>
</comment>
<dbReference type="AlphaFoldDB" id="A0AAV2AN49"/>
<evidence type="ECO:0000313" key="3">
    <source>
        <dbReference type="Proteomes" id="UP001497382"/>
    </source>
</evidence>
<reference evidence="2 3" key="1">
    <citation type="submission" date="2024-04" db="EMBL/GenBank/DDBJ databases">
        <authorList>
            <person name="Rising A."/>
            <person name="Reimegard J."/>
            <person name="Sonavane S."/>
            <person name="Akerstrom W."/>
            <person name="Nylinder S."/>
            <person name="Hedman E."/>
            <person name="Kallberg Y."/>
        </authorList>
    </citation>
    <scope>NUCLEOTIDE SEQUENCE [LARGE SCALE GENOMIC DNA]</scope>
</reference>
<sequence length="389" mass="43816">MDRKAYVSIWKDESKEDINTTKFLELLLKYDYIWCQNYEEMKMNLKETDKRIFLKECNESIENVDEMRASLIIDIIRHTFLKEFSSLHKDPKNVDHPLLPWFSQAYRLFKRSFISEAPSITSPSNSTVAIVSITPPSGVPPLKITNDSSSATASFLSSTPTVEPFSWVTAIPYMKLPSIDQEKKSSNPSSLSLKNGYKNESSLMNVKLQYEFPILYPVCILPCASLGCYGEGTDISCSRKESEPFSNRIISDLPSFPQISDFPYLSHHDDIPNPPNSCRPDSRGSETTNLVKNFSQPFSSRNPIEPIATGFTANNSLARKWKNFTNNFSSRESFQSCTARTSKCPDFSTISSTSTGTGTKFSSLPRVKSKVKNSPTTRAKSSTLLPPRY</sequence>
<proteinExistence type="predicted"/>
<keyword evidence="3" id="KW-1185">Reference proteome</keyword>
<name>A0AAV2AN49_9ARAC</name>
<organism evidence="2 3">
    <name type="scientific">Larinioides sclopetarius</name>
    <dbReference type="NCBI Taxonomy" id="280406"/>
    <lineage>
        <taxon>Eukaryota</taxon>
        <taxon>Metazoa</taxon>
        <taxon>Ecdysozoa</taxon>
        <taxon>Arthropoda</taxon>
        <taxon>Chelicerata</taxon>
        <taxon>Arachnida</taxon>
        <taxon>Araneae</taxon>
        <taxon>Araneomorphae</taxon>
        <taxon>Entelegynae</taxon>
        <taxon>Araneoidea</taxon>
        <taxon>Araneidae</taxon>
        <taxon>Larinioides</taxon>
    </lineage>
</organism>
<feature type="region of interest" description="Disordered" evidence="1">
    <location>
        <begin position="348"/>
        <end position="389"/>
    </location>
</feature>
<gene>
    <name evidence="2" type="ORF">LARSCL_LOCUS13008</name>
</gene>
<feature type="compositionally biased region" description="Low complexity" evidence="1">
    <location>
        <begin position="348"/>
        <end position="363"/>
    </location>
</feature>
<evidence type="ECO:0000256" key="1">
    <source>
        <dbReference type="SAM" id="MobiDB-lite"/>
    </source>
</evidence>
<feature type="compositionally biased region" description="Polar residues" evidence="1">
    <location>
        <begin position="372"/>
        <end position="389"/>
    </location>
</feature>
<evidence type="ECO:0000313" key="2">
    <source>
        <dbReference type="EMBL" id="CAL1284178.1"/>
    </source>
</evidence>
<dbReference type="Proteomes" id="UP001497382">
    <property type="component" value="Unassembled WGS sequence"/>
</dbReference>
<accession>A0AAV2AN49</accession>
<evidence type="ECO:0008006" key="4">
    <source>
        <dbReference type="Google" id="ProtNLM"/>
    </source>
</evidence>
<protein>
    <recommendedName>
        <fullName evidence="4">MADF domain-containing protein</fullName>
    </recommendedName>
</protein>
<dbReference type="EMBL" id="CAXIEN010000176">
    <property type="protein sequence ID" value="CAL1284178.1"/>
    <property type="molecule type" value="Genomic_DNA"/>
</dbReference>